<comment type="caution">
    <text evidence="2">The sequence shown here is derived from an EMBL/GenBank/DDBJ whole genome shotgun (WGS) entry which is preliminary data.</text>
</comment>
<keyword evidence="3" id="KW-1185">Reference proteome</keyword>
<name>A0A8J3I2R0_9CHLR</name>
<evidence type="ECO:0000313" key="3">
    <source>
        <dbReference type="Proteomes" id="UP000612362"/>
    </source>
</evidence>
<sequence>MSSYYDVRCMDRAVAMRAVILLWKRGAWRELDELGLGREIQEAFEDAADHIPGSRPRTDQETEAFVAALPPNLQQCVTLAADLLIMSYCHIYQEEINVDSYLKGDSDGRPATARKEQRKTKRNRSRRRFA</sequence>
<proteinExistence type="predicted"/>
<dbReference type="EMBL" id="BNJF01000001">
    <property type="protein sequence ID" value="GHO45157.1"/>
    <property type="molecule type" value="Genomic_DNA"/>
</dbReference>
<feature type="region of interest" description="Disordered" evidence="1">
    <location>
        <begin position="101"/>
        <end position="130"/>
    </location>
</feature>
<reference evidence="2" key="1">
    <citation type="submission" date="2020-10" db="EMBL/GenBank/DDBJ databases">
        <title>Taxonomic study of unclassified bacteria belonging to the class Ktedonobacteria.</title>
        <authorList>
            <person name="Yabe S."/>
            <person name="Wang C.M."/>
            <person name="Zheng Y."/>
            <person name="Sakai Y."/>
            <person name="Cavaletti L."/>
            <person name="Monciardini P."/>
            <person name="Donadio S."/>
        </authorList>
    </citation>
    <scope>NUCLEOTIDE SEQUENCE</scope>
    <source>
        <strain evidence="2">SOSP1-1</strain>
    </source>
</reference>
<organism evidence="2 3">
    <name type="scientific">Ktedonospora formicarum</name>
    <dbReference type="NCBI Taxonomy" id="2778364"/>
    <lineage>
        <taxon>Bacteria</taxon>
        <taxon>Bacillati</taxon>
        <taxon>Chloroflexota</taxon>
        <taxon>Ktedonobacteria</taxon>
        <taxon>Ktedonobacterales</taxon>
        <taxon>Ktedonobacteraceae</taxon>
        <taxon>Ktedonospora</taxon>
    </lineage>
</organism>
<gene>
    <name evidence="2" type="ORF">KSX_33200</name>
</gene>
<dbReference type="AlphaFoldDB" id="A0A8J3I2R0"/>
<protein>
    <submittedName>
        <fullName evidence="2">Uncharacterized protein</fullName>
    </submittedName>
</protein>
<feature type="compositionally biased region" description="Basic residues" evidence="1">
    <location>
        <begin position="116"/>
        <end position="130"/>
    </location>
</feature>
<evidence type="ECO:0000313" key="2">
    <source>
        <dbReference type="EMBL" id="GHO45157.1"/>
    </source>
</evidence>
<evidence type="ECO:0000256" key="1">
    <source>
        <dbReference type="SAM" id="MobiDB-lite"/>
    </source>
</evidence>
<dbReference type="Proteomes" id="UP000612362">
    <property type="component" value="Unassembled WGS sequence"/>
</dbReference>
<accession>A0A8J3I2R0</accession>